<dbReference type="CDD" id="cd02440">
    <property type="entry name" value="AdoMet_MTases"/>
    <property type="match status" value="1"/>
</dbReference>
<dbReference type="GO" id="GO:0032259">
    <property type="term" value="P:methylation"/>
    <property type="evidence" value="ECO:0007669"/>
    <property type="project" value="UniProtKB-KW"/>
</dbReference>
<reference evidence="2" key="1">
    <citation type="submission" date="2006-12" db="EMBL/GenBank/DDBJ databases">
        <title>Complete sequence of Mycobacterium vanbaalenii PYR-1.</title>
        <authorList>
            <consortium name="US DOE Joint Genome Institute"/>
            <person name="Copeland A."/>
            <person name="Lucas S."/>
            <person name="Lapidus A."/>
            <person name="Barry K."/>
            <person name="Detter J.C."/>
            <person name="Glavina del Rio T."/>
            <person name="Hammon N."/>
            <person name="Israni S."/>
            <person name="Dalin E."/>
            <person name="Tice H."/>
            <person name="Pitluck S."/>
            <person name="Singan V."/>
            <person name="Schmutz J."/>
            <person name="Larimer F."/>
            <person name="Land M."/>
            <person name="Hauser L."/>
            <person name="Kyrpides N."/>
            <person name="Anderson I.J."/>
            <person name="Miller C."/>
            <person name="Richardson P."/>
        </authorList>
    </citation>
    <scope>NUCLEOTIDE SEQUENCE [LARGE SCALE GENOMIC DNA]</scope>
    <source>
        <strain evidence="2">PYR-1</strain>
    </source>
</reference>
<dbReference type="Gene3D" id="3.40.50.150">
    <property type="entry name" value="Vaccinia Virus protein VP39"/>
    <property type="match status" value="1"/>
</dbReference>
<keyword evidence="3" id="KW-1185">Reference proteome</keyword>
<evidence type="ECO:0000259" key="1">
    <source>
        <dbReference type="Pfam" id="PF08241"/>
    </source>
</evidence>
<dbReference type="eggNOG" id="COG2226">
    <property type="taxonomic scope" value="Bacteria"/>
</dbReference>
<dbReference type="SUPFAM" id="SSF53335">
    <property type="entry name" value="S-adenosyl-L-methionine-dependent methyltransferases"/>
    <property type="match status" value="1"/>
</dbReference>
<organism evidence="2 3">
    <name type="scientific">Mycolicibacterium vanbaalenii (strain DSM 7251 / JCM 13017 / BCRC 16820 / KCTC 9966 / NRRL B-24157 / PYR-1)</name>
    <name type="common">Mycobacterium vanbaalenii</name>
    <dbReference type="NCBI Taxonomy" id="350058"/>
    <lineage>
        <taxon>Bacteria</taxon>
        <taxon>Bacillati</taxon>
        <taxon>Actinomycetota</taxon>
        <taxon>Actinomycetes</taxon>
        <taxon>Mycobacteriales</taxon>
        <taxon>Mycobacteriaceae</taxon>
        <taxon>Mycolicibacterium</taxon>
    </lineage>
</organism>
<feature type="domain" description="Methyltransferase type 11" evidence="1">
    <location>
        <begin position="146"/>
        <end position="237"/>
    </location>
</feature>
<proteinExistence type="predicted"/>
<gene>
    <name evidence="2" type="ordered locus">Mvan_5473</name>
</gene>
<dbReference type="InterPro" id="IPR029063">
    <property type="entry name" value="SAM-dependent_MTases_sf"/>
</dbReference>
<dbReference type="HOGENOM" id="CLU_1004282_0_0_11"/>
<dbReference type="Pfam" id="PF08241">
    <property type="entry name" value="Methyltransf_11"/>
    <property type="match status" value="1"/>
</dbReference>
<keyword evidence="2" id="KW-0489">Methyltransferase</keyword>
<keyword evidence="2" id="KW-0808">Transferase</keyword>
<dbReference type="EMBL" id="CP000511">
    <property type="protein sequence ID" value="ABM16242.1"/>
    <property type="molecule type" value="Genomic_DNA"/>
</dbReference>
<dbReference type="KEGG" id="mva:Mvan_5473"/>
<accession>A1TGE2</accession>
<dbReference type="Proteomes" id="UP000009159">
    <property type="component" value="Chromosome"/>
</dbReference>
<protein>
    <submittedName>
        <fullName evidence="2">Methyltransferase type 11</fullName>
    </submittedName>
</protein>
<dbReference type="AlphaFoldDB" id="A1TGE2"/>
<evidence type="ECO:0000313" key="2">
    <source>
        <dbReference type="EMBL" id="ABM16242.1"/>
    </source>
</evidence>
<sequence>MDMDSAVLNPLAPSPHGVWSSHGVRVLRRRGPHRPHSAPGTVCTPRFCSARRGGLLTVEHDLTPDELCDELAVLLADQLVDSGALQGQSEFELVFTGVVRSTVDGGLPAWLRFYRNSLNKLENGSTAFAPIHSHAADLVRGGRLIDLGSCFGFFPLRLARYGIDVLATDLNDNAMRLLEQVSSRLCRPLTTMACDAADVPLPDGSADTVTALHLVEHLPDPLVDKIIDEAVRLARRRVIVAVPFEDQPRECYGHIQRFDVRRLQHMAGEVVRRHPRLSAAVHEFHGGWLILDR</sequence>
<dbReference type="NCBIfam" id="NF041255">
    <property type="entry name" value="mycofact_MftM"/>
    <property type="match status" value="1"/>
</dbReference>
<dbReference type="InterPro" id="IPR013216">
    <property type="entry name" value="Methyltransf_11"/>
</dbReference>
<dbReference type="GO" id="GO:0008757">
    <property type="term" value="F:S-adenosylmethionine-dependent methyltransferase activity"/>
    <property type="evidence" value="ECO:0007669"/>
    <property type="project" value="InterPro"/>
</dbReference>
<dbReference type="STRING" id="350058.Mvan_5473"/>
<evidence type="ECO:0000313" key="3">
    <source>
        <dbReference type="Proteomes" id="UP000009159"/>
    </source>
</evidence>
<name>A1TGE2_MYCVP</name>